<accession>A0AAV7RMZ1</accession>
<dbReference type="EMBL" id="JANPWB010000009">
    <property type="protein sequence ID" value="KAJ1152195.1"/>
    <property type="molecule type" value="Genomic_DNA"/>
</dbReference>
<evidence type="ECO:0000313" key="2">
    <source>
        <dbReference type="EMBL" id="KAJ1152195.1"/>
    </source>
</evidence>
<feature type="region of interest" description="Disordered" evidence="1">
    <location>
        <begin position="66"/>
        <end position="110"/>
    </location>
</feature>
<gene>
    <name evidence="2" type="ORF">NDU88_004972</name>
</gene>
<feature type="compositionally biased region" description="Polar residues" evidence="1">
    <location>
        <begin position="125"/>
        <end position="135"/>
    </location>
</feature>
<dbReference type="AlphaFoldDB" id="A0AAV7RMZ1"/>
<evidence type="ECO:0000256" key="1">
    <source>
        <dbReference type="SAM" id="MobiDB-lite"/>
    </source>
</evidence>
<feature type="compositionally biased region" description="Polar residues" evidence="1">
    <location>
        <begin position="96"/>
        <end position="110"/>
    </location>
</feature>
<proteinExistence type="predicted"/>
<feature type="region of interest" description="Disordered" evidence="1">
    <location>
        <begin position="125"/>
        <end position="147"/>
    </location>
</feature>
<name>A0AAV7RMZ1_PLEWA</name>
<dbReference type="Proteomes" id="UP001066276">
    <property type="component" value="Chromosome 5"/>
</dbReference>
<sequence>MAVGGWGVIGPGADQVSTPQSQRIPDLFCVGDASSFGVSAPLSGLYRSHAPAPGALKHHCRLCHGPTAAETQPGPGWRSPLGSPNRTRAGRPGILQAQSRLSGGRQAATQVSGCTGAARDLCSQARQSSLTSFGTPRSGANAPSSGA</sequence>
<reference evidence="2" key="1">
    <citation type="journal article" date="2022" name="bioRxiv">
        <title>Sequencing and chromosome-scale assembly of the giantPleurodeles waltlgenome.</title>
        <authorList>
            <person name="Brown T."/>
            <person name="Elewa A."/>
            <person name="Iarovenko S."/>
            <person name="Subramanian E."/>
            <person name="Araus A.J."/>
            <person name="Petzold A."/>
            <person name="Susuki M."/>
            <person name="Suzuki K.-i.T."/>
            <person name="Hayashi T."/>
            <person name="Toyoda A."/>
            <person name="Oliveira C."/>
            <person name="Osipova E."/>
            <person name="Leigh N.D."/>
            <person name="Simon A."/>
            <person name="Yun M.H."/>
        </authorList>
    </citation>
    <scope>NUCLEOTIDE SEQUENCE</scope>
    <source>
        <strain evidence="2">20211129_DDA</strain>
        <tissue evidence="2">Liver</tissue>
    </source>
</reference>
<organism evidence="2 3">
    <name type="scientific">Pleurodeles waltl</name>
    <name type="common">Iberian ribbed newt</name>
    <dbReference type="NCBI Taxonomy" id="8319"/>
    <lineage>
        <taxon>Eukaryota</taxon>
        <taxon>Metazoa</taxon>
        <taxon>Chordata</taxon>
        <taxon>Craniata</taxon>
        <taxon>Vertebrata</taxon>
        <taxon>Euteleostomi</taxon>
        <taxon>Amphibia</taxon>
        <taxon>Batrachia</taxon>
        <taxon>Caudata</taxon>
        <taxon>Salamandroidea</taxon>
        <taxon>Salamandridae</taxon>
        <taxon>Pleurodelinae</taxon>
        <taxon>Pleurodeles</taxon>
    </lineage>
</organism>
<evidence type="ECO:0000313" key="3">
    <source>
        <dbReference type="Proteomes" id="UP001066276"/>
    </source>
</evidence>
<protein>
    <submittedName>
        <fullName evidence="2">Uncharacterized protein</fullName>
    </submittedName>
</protein>
<comment type="caution">
    <text evidence="2">The sequence shown here is derived from an EMBL/GenBank/DDBJ whole genome shotgun (WGS) entry which is preliminary data.</text>
</comment>
<keyword evidence="3" id="KW-1185">Reference proteome</keyword>